<evidence type="ECO:0000256" key="6">
    <source>
        <dbReference type="ARBA" id="ARBA00022989"/>
    </source>
</evidence>
<keyword evidence="7" id="KW-0496">Mitochondrion</keyword>
<comment type="caution">
    <text evidence="9">The sequence shown here is derived from an EMBL/GenBank/DDBJ whole genome shotgun (WGS) entry which is preliminary data.</text>
</comment>
<evidence type="ECO:0000256" key="3">
    <source>
        <dbReference type="ARBA" id="ARBA00022448"/>
    </source>
</evidence>
<dbReference type="AlphaFoldDB" id="A0A9P5NGJ2"/>
<sequence>MTYSYLQTLKEGAETSQDGSIQAAVARTATRSIALYFARPVRLFRPAKVNGWQTLKNLAKQQGTSLTYQYFLSLVKNQGVWVIPKHFVPPMIINAMLGTILWSSYAETNGRLELFLGDHALVNAAISGGIAGACQAIAGAPAENVRIILEHGFSGHSWSCAWKEVFREKFVRPGTENILRRYRDIRYLRGWLHEVGEMAGRGWSGWAWGCGKDALGFAAFFLIFELSRSAASAAKDLSSDLLSPILSKAQNESLIKRQFPAVVNSIVLVTGGVIAGLTYEWVGRPWDVARRTIHLEKLAHPRRKEPSHHVLKRYVMTHGLKSFLKHPGMETTVARTRWTRVLRTAGRVGPWGVGFLVWEACNS</sequence>
<evidence type="ECO:0000256" key="5">
    <source>
        <dbReference type="ARBA" id="ARBA00022737"/>
    </source>
</evidence>
<evidence type="ECO:0000256" key="4">
    <source>
        <dbReference type="ARBA" id="ARBA00022692"/>
    </source>
</evidence>
<dbReference type="InterPro" id="IPR050567">
    <property type="entry name" value="Mitochondrial_Carrier"/>
</dbReference>
<accession>A0A9P5NGJ2</accession>
<keyword evidence="10" id="KW-1185">Reference proteome</keyword>
<dbReference type="InterPro" id="IPR023395">
    <property type="entry name" value="MCP_dom_sf"/>
</dbReference>
<keyword evidence="4" id="KW-0812">Transmembrane</keyword>
<dbReference type="PANTHER" id="PTHR45624">
    <property type="entry name" value="MITOCHONDRIAL BASIC AMINO ACIDS TRANSPORTER-RELATED"/>
    <property type="match status" value="1"/>
</dbReference>
<dbReference type="Proteomes" id="UP000724874">
    <property type="component" value="Unassembled WGS sequence"/>
</dbReference>
<evidence type="ECO:0008006" key="11">
    <source>
        <dbReference type="Google" id="ProtNLM"/>
    </source>
</evidence>
<keyword evidence="8" id="KW-0472">Membrane</keyword>
<dbReference type="EMBL" id="JADNYJ010000078">
    <property type="protein sequence ID" value="KAF8889761.1"/>
    <property type="molecule type" value="Genomic_DNA"/>
</dbReference>
<evidence type="ECO:0000313" key="10">
    <source>
        <dbReference type="Proteomes" id="UP000724874"/>
    </source>
</evidence>
<comment type="similarity">
    <text evidence="2">Belongs to the mitochondrial carrier (TC 2.A.29) family.</text>
</comment>
<organism evidence="9 10">
    <name type="scientific">Gymnopilus junonius</name>
    <name type="common">Spectacular rustgill mushroom</name>
    <name type="synonym">Gymnopilus spectabilis subsp. junonius</name>
    <dbReference type="NCBI Taxonomy" id="109634"/>
    <lineage>
        <taxon>Eukaryota</taxon>
        <taxon>Fungi</taxon>
        <taxon>Dikarya</taxon>
        <taxon>Basidiomycota</taxon>
        <taxon>Agaricomycotina</taxon>
        <taxon>Agaricomycetes</taxon>
        <taxon>Agaricomycetidae</taxon>
        <taxon>Agaricales</taxon>
        <taxon>Agaricineae</taxon>
        <taxon>Hymenogastraceae</taxon>
        <taxon>Gymnopilus</taxon>
    </lineage>
</organism>
<dbReference type="GO" id="GO:0000064">
    <property type="term" value="F:L-ornithine transmembrane transporter activity"/>
    <property type="evidence" value="ECO:0007669"/>
    <property type="project" value="TreeGrafter"/>
</dbReference>
<keyword evidence="3" id="KW-0813">Transport</keyword>
<dbReference type="SUPFAM" id="SSF103506">
    <property type="entry name" value="Mitochondrial carrier"/>
    <property type="match status" value="1"/>
</dbReference>
<dbReference type="PANTHER" id="PTHR45624:SF52">
    <property type="entry name" value="MITOCHONDRIAL CARRIER"/>
    <property type="match status" value="1"/>
</dbReference>
<gene>
    <name evidence="9" type="ORF">CPB84DRAFT_1785330</name>
</gene>
<dbReference type="GO" id="GO:1990575">
    <property type="term" value="P:mitochondrial L-ornithine transmembrane transport"/>
    <property type="evidence" value="ECO:0007669"/>
    <property type="project" value="TreeGrafter"/>
</dbReference>
<evidence type="ECO:0000256" key="7">
    <source>
        <dbReference type="ARBA" id="ARBA00023128"/>
    </source>
</evidence>
<dbReference type="Gene3D" id="1.50.40.10">
    <property type="entry name" value="Mitochondrial carrier domain"/>
    <property type="match status" value="1"/>
</dbReference>
<dbReference type="GO" id="GO:0031966">
    <property type="term" value="C:mitochondrial membrane"/>
    <property type="evidence" value="ECO:0007669"/>
    <property type="project" value="UniProtKB-SubCell"/>
</dbReference>
<proteinExistence type="inferred from homology"/>
<keyword evidence="5" id="KW-0677">Repeat</keyword>
<protein>
    <recommendedName>
        <fullName evidence="11">Mitochondrial carrier protein</fullName>
    </recommendedName>
</protein>
<evidence type="ECO:0000256" key="1">
    <source>
        <dbReference type="ARBA" id="ARBA00004225"/>
    </source>
</evidence>
<name>A0A9P5NGJ2_GYMJU</name>
<evidence type="ECO:0000313" key="9">
    <source>
        <dbReference type="EMBL" id="KAF8889761.1"/>
    </source>
</evidence>
<evidence type="ECO:0000256" key="8">
    <source>
        <dbReference type="ARBA" id="ARBA00023136"/>
    </source>
</evidence>
<reference evidence="9" key="1">
    <citation type="submission" date="2020-11" db="EMBL/GenBank/DDBJ databases">
        <authorList>
            <consortium name="DOE Joint Genome Institute"/>
            <person name="Ahrendt S."/>
            <person name="Riley R."/>
            <person name="Andreopoulos W."/>
            <person name="LaButti K."/>
            <person name="Pangilinan J."/>
            <person name="Ruiz-duenas F.J."/>
            <person name="Barrasa J.M."/>
            <person name="Sanchez-Garcia M."/>
            <person name="Camarero S."/>
            <person name="Miyauchi S."/>
            <person name="Serrano A."/>
            <person name="Linde D."/>
            <person name="Babiker R."/>
            <person name="Drula E."/>
            <person name="Ayuso-Fernandez I."/>
            <person name="Pacheco R."/>
            <person name="Padilla G."/>
            <person name="Ferreira P."/>
            <person name="Barriuso J."/>
            <person name="Kellner H."/>
            <person name="Castanera R."/>
            <person name="Alfaro M."/>
            <person name="Ramirez L."/>
            <person name="Pisabarro A.G."/>
            <person name="Kuo A."/>
            <person name="Tritt A."/>
            <person name="Lipzen A."/>
            <person name="He G."/>
            <person name="Yan M."/>
            <person name="Ng V."/>
            <person name="Cullen D."/>
            <person name="Martin F."/>
            <person name="Rosso M.-N."/>
            <person name="Henrissat B."/>
            <person name="Hibbett D."/>
            <person name="Martinez A.T."/>
            <person name="Grigoriev I.V."/>
        </authorList>
    </citation>
    <scope>NUCLEOTIDE SEQUENCE</scope>
    <source>
        <strain evidence="9">AH 44721</strain>
    </source>
</reference>
<evidence type="ECO:0000256" key="2">
    <source>
        <dbReference type="ARBA" id="ARBA00006375"/>
    </source>
</evidence>
<comment type="subcellular location">
    <subcellularLocation>
        <location evidence="1">Mitochondrion membrane</location>
        <topology evidence="1">Multi-pass membrane protein</topology>
    </subcellularLocation>
</comment>
<dbReference type="OrthoDB" id="3364892at2759"/>
<keyword evidence="6" id="KW-1133">Transmembrane helix</keyword>